<dbReference type="EMBL" id="QWEZ01000001">
    <property type="protein sequence ID" value="RRJ84835.1"/>
    <property type="molecule type" value="Genomic_DNA"/>
</dbReference>
<protein>
    <submittedName>
        <fullName evidence="2">TerB family tellurite resistance protein</fullName>
    </submittedName>
</protein>
<accession>A0A3P3VQ30</accession>
<dbReference type="Proteomes" id="UP000280792">
    <property type="component" value="Unassembled WGS sequence"/>
</dbReference>
<dbReference type="RefSeq" id="WP_125015265.1">
    <property type="nucleotide sequence ID" value="NZ_QWEZ01000001.1"/>
</dbReference>
<organism evidence="2 3">
    <name type="scientific">Aestuariirhabdus litorea</name>
    <dbReference type="NCBI Taxonomy" id="2528527"/>
    <lineage>
        <taxon>Bacteria</taxon>
        <taxon>Pseudomonadati</taxon>
        <taxon>Pseudomonadota</taxon>
        <taxon>Gammaproteobacteria</taxon>
        <taxon>Oceanospirillales</taxon>
        <taxon>Aestuariirhabdaceae</taxon>
        <taxon>Aestuariirhabdus</taxon>
    </lineage>
</organism>
<reference evidence="2 3" key="2">
    <citation type="submission" date="2018-12" db="EMBL/GenBank/DDBJ databases">
        <title>Simiduia agarivorans gen. nov., sp. nov., a marine, agarolytic bacterium isolated from shallow coastal water from Keelung, Taiwan.</title>
        <authorList>
            <person name="Shieh W.Y."/>
        </authorList>
    </citation>
    <scope>NUCLEOTIDE SEQUENCE [LARGE SCALE GENOMIC DNA]</scope>
    <source>
        <strain evidence="2 3">GTF-13</strain>
    </source>
</reference>
<feature type="domain" description="Co-chaperone DjlA N-terminal" evidence="1">
    <location>
        <begin position="26"/>
        <end position="141"/>
    </location>
</feature>
<gene>
    <name evidence="2" type="ORF">D0544_07020</name>
</gene>
<name>A0A3P3VQ30_9GAMM</name>
<reference evidence="2 3" key="1">
    <citation type="submission" date="2018-08" db="EMBL/GenBank/DDBJ databases">
        <authorList>
            <person name="Khan S.A."/>
        </authorList>
    </citation>
    <scope>NUCLEOTIDE SEQUENCE [LARGE SCALE GENOMIC DNA]</scope>
    <source>
        <strain evidence="2 3">GTF-13</strain>
    </source>
</reference>
<dbReference type="AlphaFoldDB" id="A0A3P3VQ30"/>
<evidence type="ECO:0000313" key="2">
    <source>
        <dbReference type="EMBL" id="RRJ84835.1"/>
    </source>
</evidence>
<comment type="caution">
    <text evidence="2">The sequence shown here is derived from an EMBL/GenBank/DDBJ whole genome shotgun (WGS) entry which is preliminary data.</text>
</comment>
<dbReference type="InterPro" id="IPR007791">
    <property type="entry name" value="DjlA_N"/>
</dbReference>
<dbReference type="InterPro" id="IPR029024">
    <property type="entry name" value="TerB-like"/>
</dbReference>
<keyword evidence="3" id="KW-1185">Reference proteome</keyword>
<evidence type="ECO:0000259" key="1">
    <source>
        <dbReference type="Pfam" id="PF05099"/>
    </source>
</evidence>
<dbReference type="Gene3D" id="1.10.3680.10">
    <property type="entry name" value="TerB-like"/>
    <property type="match status" value="1"/>
</dbReference>
<dbReference type="CDD" id="cd07313">
    <property type="entry name" value="terB_like_2"/>
    <property type="match status" value="1"/>
</dbReference>
<evidence type="ECO:0000313" key="3">
    <source>
        <dbReference type="Proteomes" id="UP000280792"/>
    </source>
</evidence>
<dbReference type="SUPFAM" id="SSF158682">
    <property type="entry name" value="TerB-like"/>
    <property type="match status" value="1"/>
</dbReference>
<dbReference type="Pfam" id="PF05099">
    <property type="entry name" value="TerB"/>
    <property type="match status" value="1"/>
</dbReference>
<proteinExistence type="predicted"/>
<sequence>MLQSLKQFFEQLQEAPQAAEYKHNLELACAVLLMEISKADAETSSEELEQIRSIVNRLGVTTEEIDSLLAMAQAQSAEVTSLHPFVKLVNDQLEYSQKVALVRSMWQVAYTDDQLDKYEEYQIRKLADLLYVAHSDFIRTKIEVLEARQP</sequence>